<dbReference type="EMBL" id="PDXA01000001">
    <property type="protein sequence ID" value="RYN61803.1"/>
    <property type="molecule type" value="Genomic_DNA"/>
</dbReference>
<evidence type="ECO:0000313" key="5">
    <source>
        <dbReference type="Proteomes" id="UP000292402"/>
    </source>
</evidence>
<dbReference type="OrthoDB" id="10356325at2759"/>
<reference evidence="3" key="3">
    <citation type="journal article" date="2019" name="J. ISSAAS">
        <title>Genomics, evolutionary history and diagnostics of the Alternaria alternata species group including apple and Asian pear pathotypes.</title>
        <authorList>
            <person name="Armitage A.D."/>
            <person name="Cockerton H.M."/>
            <person name="Sreenivasaprasad S."/>
            <person name="Woodhall J."/>
            <person name="Lane C."/>
            <person name="Harrison R.J."/>
            <person name="Clarkson J.P."/>
        </authorList>
    </citation>
    <scope>NUCLEOTIDE SEQUENCE</scope>
    <source>
        <strain evidence="3">FERA 1082</strain>
    </source>
</reference>
<evidence type="ECO:0000256" key="1">
    <source>
        <dbReference type="SAM" id="Phobius"/>
    </source>
</evidence>
<reference evidence="5 6" key="2">
    <citation type="journal article" date="2019" name="bioRxiv">
        <title>Genomics, evolutionary history and diagnostics of the Alternaria alternata species group including apple and Asian pear pathotypes.</title>
        <authorList>
            <person name="Armitage A.D."/>
            <person name="Cockerton H.M."/>
            <person name="Sreenivasaprasad S."/>
            <person name="Woodhall J.W."/>
            <person name="Lane C.R."/>
            <person name="Harrison R.J."/>
            <person name="Clarkson J.P."/>
        </authorList>
    </citation>
    <scope>NUCLEOTIDE SEQUENCE [LARGE SCALE GENOMIC DNA]</scope>
    <source>
        <strain evidence="5">FERA 1082</strain>
        <strain evidence="2">FERA 1164</strain>
        <strain evidence="6">FERA 635</strain>
    </source>
</reference>
<protein>
    <submittedName>
        <fullName evidence="3">Uncharacterized protein</fullName>
    </submittedName>
</protein>
<evidence type="ECO:0000313" key="4">
    <source>
        <dbReference type="EMBL" id="RYO07588.1"/>
    </source>
</evidence>
<feature type="transmembrane region" description="Helical" evidence="1">
    <location>
        <begin position="44"/>
        <end position="62"/>
    </location>
</feature>
<evidence type="ECO:0000313" key="3">
    <source>
        <dbReference type="EMBL" id="RYN61803.1"/>
    </source>
</evidence>
<evidence type="ECO:0000313" key="2">
    <source>
        <dbReference type="EMBL" id="RYN30373.1"/>
    </source>
</evidence>
<organism evidence="3 5">
    <name type="scientific">Alternaria tenuissima</name>
    <dbReference type="NCBI Taxonomy" id="119927"/>
    <lineage>
        <taxon>Eukaryota</taxon>
        <taxon>Fungi</taxon>
        <taxon>Dikarya</taxon>
        <taxon>Ascomycota</taxon>
        <taxon>Pezizomycotina</taxon>
        <taxon>Dothideomycetes</taxon>
        <taxon>Pleosporomycetidae</taxon>
        <taxon>Pleosporales</taxon>
        <taxon>Pleosporineae</taxon>
        <taxon>Pleosporaceae</taxon>
        <taxon>Alternaria</taxon>
        <taxon>Alternaria sect. Alternaria</taxon>
        <taxon>Alternaria alternata complex</taxon>
    </lineage>
</organism>
<proteinExistence type="predicted"/>
<keyword evidence="1" id="KW-1133">Transmembrane helix</keyword>
<sequence length="75" mass="8122">MFGLSSHHAELFMAHLVSGVIAGVAVATRICVKMKTKQGIRADDMFILLTLLFYYGAIATVLQGKALGSQMTDVY</sequence>
<gene>
    <name evidence="3" type="ORF">AA0114_g244</name>
    <name evidence="2" type="ORF">AA0115_g4761</name>
    <name evidence="4" type="ORF">AA0119_g2298</name>
</gene>
<dbReference type="EMBL" id="PDXF01000005">
    <property type="protein sequence ID" value="RYO07588.1"/>
    <property type="molecule type" value="Genomic_DNA"/>
</dbReference>
<reference evidence="2" key="1">
    <citation type="submission" date="2017-10" db="EMBL/GenBank/DDBJ databases">
        <authorList>
            <person name="Armitage A.D."/>
            <person name="Barbara D.J."/>
            <person name="Woodhall J.W."/>
            <person name="Sreenivasaprasad S."/>
            <person name="Lane C.R."/>
            <person name="Clarkson J.P."/>
            <person name="Harrison R.J."/>
        </authorList>
    </citation>
    <scope>NUCLEOTIDE SEQUENCE</scope>
    <source>
        <strain evidence="2">FERA 1164</strain>
        <strain evidence="4">FERA 635</strain>
    </source>
</reference>
<evidence type="ECO:0000313" key="6">
    <source>
        <dbReference type="Proteomes" id="UP000293195"/>
    </source>
</evidence>
<dbReference type="EMBL" id="PDXB01000010">
    <property type="protein sequence ID" value="RYN30373.1"/>
    <property type="molecule type" value="Genomic_DNA"/>
</dbReference>
<comment type="caution">
    <text evidence="3">The sequence shown here is derived from an EMBL/GenBank/DDBJ whole genome shotgun (WGS) entry which is preliminary data.</text>
</comment>
<feature type="transmembrane region" description="Helical" evidence="1">
    <location>
        <begin position="12"/>
        <end position="32"/>
    </location>
</feature>
<dbReference type="Proteomes" id="UP000293195">
    <property type="component" value="Unassembled WGS sequence"/>
</dbReference>
<name>A0A4Q4RF49_9PLEO</name>
<keyword evidence="1" id="KW-0812">Transmembrane</keyword>
<dbReference type="Proteomes" id="UP000292402">
    <property type="component" value="Unassembled WGS sequence"/>
</dbReference>
<keyword evidence="1" id="KW-0472">Membrane</keyword>
<accession>A0A4Q4RF49</accession>
<dbReference type="Proteomes" id="UP000292340">
    <property type="component" value="Unassembled WGS sequence"/>
</dbReference>
<keyword evidence="6" id="KW-1185">Reference proteome</keyword>
<dbReference type="AlphaFoldDB" id="A0A4Q4RF49"/>